<dbReference type="EC" id="2.7.1.130" evidence="3 13"/>
<evidence type="ECO:0000256" key="12">
    <source>
        <dbReference type="ARBA" id="ARBA00029757"/>
    </source>
</evidence>
<reference evidence="14 15" key="1">
    <citation type="submission" date="2020-09" db="EMBL/GenBank/DDBJ databases">
        <title>Echinicola sp. CAU 1574 isolated from sand of Sido Beach.</title>
        <authorList>
            <person name="Kim W."/>
        </authorList>
    </citation>
    <scope>NUCLEOTIDE SEQUENCE [LARGE SCALE GENOMIC DNA]</scope>
    <source>
        <strain evidence="14 15">CAU 1574</strain>
    </source>
</reference>
<keyword evidence="11 13" id="KW-0443">Lipid metabolism</keyword>
<keyword evidence="5 13" id="KW-0444">Lipid biosynthesis</keyword>
<comment type="function">
    <text evidence="1 13">Transfers the gamma-phosphate of ATP to the 4'-position of a tetraacyldisaccharide 1-phosphate intermediate (termed DS-1-P) to form tetraacyldisaccharide 1,4'-bis-phosphate (lipid IVA).</text>
</comment>
<evidence type="ECO:0000256" key="6">
    <source>
        <dbReference type="ARBA" id="ARBA00022556"/>
    </source>
</evidence>
<evidence type="ECO:0000256" key="7">
    <source>
        <dbReference type="ARBA" id="ARBA00022679"/>
    </source>
</evidence>
<name>A0ABR9AFV2_9BACT</name>
<dbReference type="InterPro" id="IPR003758">
    <property type="entry name" value="LpxK"/>
</dbReference>
<dbReference type="RefSeq" id="WP_192007690.1">
    <property type="nucleotide sequence ID" value="NZ_JACYTQ010000001.1"/>
</dbReference>
<evidence type="ECO:0000256" key="2">
    <source>
        <dbReference type="ARBA" id="ARBA00004870"/>
    </source>
</evidence>
<keyword evidence="7 13" id="KW-0808">Transferase</keyword>
<comment type="pathway">
    <text evidence="2 13">Glycolipid biosynthesis; lipid IV(A) biosynthesis; lipid IV(A) from (3R)-3-hydroxytetradecanoyl-[acyl-carrier-protein] and UDP-N-acetyl-alpha-D-glucosamine: step 6/6.</text>
</comment>
<keyword evidence="15" id="KW-1185">Reference proteome</keyword>
<proteinExistence type="inferred from homology"/>
<feature type="binding site" evidence="13">
    <location>
        <begin position="47"/>
        <end position="54"/>
    </location>
    <ligand>
        <name>ATP</name>
        <dbReference type="ChEBI" id="CHEBI:30616"/>
    </ligand>
</feature>
<evidence type="ECO:0000256" key="8">
    <source>
        <dbReference type="ARBA" id="ARBA00022741"/>
    </source>
</evidence>
<evidence type="ECO:0000313" key="14">
    <source>
        <dbReference type="EMBL" id="MBD8487591.1"/>
    </source>
</evidence>
<evidence type="ECO:0000256" key="11">
    <source>
        <dbReference type="ARBA" id="ARBA00023098"/>
    </source>
</evidence>
<evidence type="ECO:0000256" key="10">
    <source>
        <dbReference type="ARBA" id="ARBA00022840"/>
    </source>
</evidence>
<keyword evidence="9 13" id="KW-0418">Kinase</keyword>
<evidence type="ECO:0000256" key="9">
    <source>
        <dbReference type="ARBA" id="ARBA00022777"/>
    </source>
</evidence>
<evidence type="ECO:0000256" key="3">
    <source>
        <dbReference type="ARBA" id="ARBA00012071"/>
    </source>
</evidence>
<keyword evidence="6 13" id="KW-0441">Lipid A biosynthesis</keyword>
<evidence type="ECO:0000256" key="13">
    <source>
        <dbReference type="HAMAP-Rule" id="MF_00409"/>
    </source>
</evidence>
<comment type="catalytic activity">
    <reaction evidence="13">
        <text>a lipid A disaccharide + ATP = a lipid IVA + ADP + H(+)</text>
        <dbReference type="Rhea" id="RHEA:67840"/>
        <dbReference type="ChEBI" id="CHEBI:15378"/>
        <dbReference type="ChEBI" id="CHEBI:30616"/>
        <dbReference type="ChEBI" id="CHEBI:176343"/>
        <dbReference type="ChEBI" id="CHEBI:176425"/>
        <dbReference type="ChEBI" id="CHEBI:456216"/>
        <dbReference type="EC" id="2.7.1.130"/>
    </reaction>
</comment>
<keyword evidence="10 13" id="KW-0067">ATP-binding</keyword>
<dbReference type="NCBIfam" id="TIGR00682">
    <property type="entry name" value="lpxK"/>
    <property type="match status" value="1"/>
</dbReference>
<dbReference type="PANTHER" id="PTHR42724:SF1">
    <property type="entry name" value="TETRAACYLDISACCHARIDE 4'-KINASE, MITOCHONDRIAL-RELATED"/>
    <property type="match status" value="1"/>
</dbReference>
<dbReference type="GO" id="GO:0009029">
    <property type="term" value="F:lipid-A 4'-kinase activity"/>
    <property type="evidence" value="ECO:0007669"/>
    <property type="project" value="UniProtKB-EC"/>
</dbReference>
<dbReference type="HAMAP" id="MF_00409">
    <property type="entry name" value="LpxK"/>
    <property type="match status" value="1"/>
</dbReference>
<dbReference type="SUPFAM" id="SSF52540">
    <property type="entry name" value="P-loop containing nucleoside triphosphate hydrolases"/>
    <property type="match status" value="1"/>
</dbReference>
<evidence type="ECO:0000256" key="1">
    <source>
        <dbReference type="ARBA" id="ARBA00002274"/>
    </source>
</evidence>
<gene>
    <name evidence="13 14" type="primary">lpxK</name>
    <name evidence="14" type="ORF">IFO69_02410</name>
</gene>
<keyword evidence="8 13" id="KW-0547">Nucleotide-binding</keyword>
<organism evidence="14 15">
    <name type="scientific">Echinicola arenosa</name>
    <dbReference type="NCBI Taxonomy" id="2774144"/>
    <lineage>
        <taxon>Bacteria</taxon>
        <taxon>Pseudomonadati</taxon>
        <taxon>Bacteroidota</taxon>
        <taxon>Cytophagia</taxon>
        <taxon>Cytophagales</taxon>
        <taxon>Cyclobacteriaceae</taxon>
        <taxon>Echinicola</taxon>
    </lineage>
</organism>
<protein>
    <recommendedName>
        <fullName evidence="4 13">Tetraacyldisaccharide 4'-kinase</fullName>
        <ecNumber evidence="3 13">2.7.1.130</ecNumber>
    </recommendedName>
    <alternativeName>
        <fullName evidence="12 13">Lipid A 4'-kinase</fullName>
    </alternativeName>
</protein>
<evidence type="ECO:0000256" key="5">
    <source>
        <dbReference type="ARBA" id="ARBA00022516"/>
    </source>
</evidence>
<sequence length="355" mass="40485">MRPYQFFLYPFSVLYDGLTSLRNRMFDRGVKKSVVFETPTIVVGNLSMGGTGKTPMVEFLIEAFKDNYEVATLSRGYGRKTQGYLLAKASIKPEELGDEPFQIYAKYGKEITVAVGEQRILAIPQIIADRPATELILLDDAFQHRYVKGDFNLLLTTFQRPFFTDHVVPMGTLRESREGAQRANAVVVTKCPDNLSEAVRKQYEKEAQFYTKKKCPVFFAGLEYGKPYNIQSGKVAGLEHVVLLSGIANSKLLIEKVESKYNLLETLEYSDHHHYSEKDVLHILERLKTHKDKTPVLLTTEKDAVKLKADKFLRYLQEIPIFALPVQVKMEEKQKNALLELTSKAIRNKGYQSEV</sequence>
<accession>A0ABR9AFV2</accession>
<comment type="caution">
    <text evidence="14">The sequence shown here is derived from an EMBL/GenBank/DDBJ whole genome shotgun (WGS) entry which is preliminary data.</text>
</comment>
<evidence type="ECO:0000256" key="4">
    <source>
        <dbReference type="ARBA" id="ARBA00016436"/>
    </source>
</evidence>
<dbReference type="Pfam" id="PF02606">
    <property type="entry name" value="LpxK"/>
    <property type="match status" value="1"/>
</dbReference>
<dbReference type="EMBL" id="JACYTQ010000001">
    <property type="protein sequence ID" value="MBD8487591.1"/>
    <property type="molecule type" value="Genomic_DNA"/>
</dbReference>
<dbReference type="Proteomes" id="UP000647133">
    <property type="component" value="Unassembled WGS sequence"/>
</dbReference>
<evidence type="ECO:0000313" key="15">
    <source>
        <dbReference type="Proteomes" id="UP000647133"/>
    </source>
</evidence>
<dbReference type="PANTHER" id="PTHR42724">
    <property type="entry name" value="TETRAACYLDISACCHARIDE 4'-KINASE"/>
    <property type="match status" value="1"/>
</dbReference>
<dbReference type="InterPro" id="IPR027417">
    <property type="entry name" value="P-loop_NTPase"/>
</dbReference>
<comment type="similarity">
    <text evidence="13">Belongs to the LpxK family.</text>
</comment>